<dbReference type="InterPro" id="IPR054418">
    <property type="entry name" value="MQNX/HUTI_composite_N"/>
</dbReference>
<dbReference type="HAMAP" id="MF_00372">
    <property type="entry name" value="HutI"/>
    <property type="match status" value="1"/>
</dbReference>
<accession>A0A9D1VUC5</accession>
<evidence type="ECO:0000256" key="8">
    <source>
        <dbReference type="HAMAP-Rule" id="MF_00372"/>
    </source>
</evidence>
<feature type="binding site" evidence="8">
    <location>
        <position position="86"/>
    </location>
    <ligand>
        <name>4-imidazolone-5-propanoate</name>
        <dbReference type="ChEBI" id="CHEBI:77893"/>
    </ligand>
</feature>
<dbReference type="GO" id="GO:0050480">
    <property type="term" value="F:imidazolonepropionase activity"/>
    <property type="evidence" value="ECO:0007669"/>
    <property type="project" value="UniProtKB-UniRule"/>
</dbReference>
<feature type="binding site" evidence="8">
    <location>
        <position position="77"/>
    </location>
    <ligand>
        <name>Fe(3+)</name>
        <dbReference type="ChEBI" id="CHEBI:29034"/>
    </ligand>
</feature>
<comment type="similarity">
    <text evidence="8">Belongs to the metallo-dependent hydrolases superfamily. HutI family.</text>
</comment>
<dbReference type="EC" id="3.5.2.7" evidence="1 8"/>
<comment type="function">
    <text evidence="8">Catalyzes the hydrolytic cleavage of the carbon-nitrogen bond in imidazolone-5-propanoate to yield N-formimidoyl-L-glutamate. It is the third step in the universal histidine degradation pathway.</text>
</comment>
<dbReference type="FunFam" id="3.20.20.140:FF:000007">
    <property type="entry name" value="Imidazolonepropionase"/>
    <property type="match status" value="1"/>
</dbReference>
<keyword evidence="5 8" id="KW-0369">Histidine metabolism</keyword>
<dbReference type="AlphaFoldDB" id="A0A9D1VUC5"/>
<keyword evidence="2 8" id="KW-0963">Cytoplasm</keyword>
<dbReference type="EMBL" id="DXFD01000038">
    <property type="protein sequence ID" value="HIX46487.1"/>
    <property type="molecule type" value="Genomic_DNA"/>
</dbReference>
<evidence type="ECO:0000259" key="10">
    <source>
        <dbReference type="Pfam" id="PF22039"/>
    </source>
</evidence>
<name>A0A9D1VUC5_9FIRM</name>
<evidence type="ECO:0000256" key="3">
    <source>
        <dbReference type="ARBA" id="ARBA00022723"/>
    </source>
</evidence>
<comment type="cofactor">
    <cofactor evidence="8">
        <name>Zn(2+)</name>
        <dbReference type="ChEBI" id="CHEBI:29105"/>
    </cofactor>
    <cofactor evidence="8">
        <name>Fe(3+)</name>
        <dbReference type="ChEBI" id="CHEBI:29034"/>
    </cofactor>
    <text evidence="8">Binds 1 zinc or iron ion per subunit.</text>
</comment>
<dbReference type="Gene3D" id="2.30.40.10">
    <property type="entry name" value="Urease, subunit C, domain 1"/>
    <property type="match status" value="1"/>
</dbReference>
<dbReference type="Proteomes" id="UP000824249">
    <property type="component" value="Unassembled WGS sequence"/>
</dbReference>
<dbReference type="Pfam" id="PF22039">
    <property type="entry name" value="HUTI_composite_bact"/>
    <property type="match status" value="1"/>
</dbReference>
<dbReference type="PANTHER" id="PTHR42752:SF1">
    <property type="entry name" value="IMIDAZOLONEPROPIONASE-RELATED"/>
    <property type="match status" value="1"/>
</dbReference>
<evidence type="ECO:0000256" key="4">
    <source>
        <dbReference type="ARBA" id="ARBA00022801"/>
    </source>
</evidence>
<dbReference type="GO" id="GO:0019556">
    <property type="term" value="P:L-histidine catabolic process to glutamate and formamide"/>
    <property type="evidence" value="ECO:0007669"/>
    <property type="project" value="UniProtKB-UniRule"/>
</dbReference>
<feature type="binding site" evidence="8">
    <location>
        <position position="245"/>
    </location>
    <ligand>
        <name>Fe(3+)</name>
        <dbReference type="ChEBI" id="CHEBI:29034"/>
    </ligand>
</feature>
<dbReference type="InterPro" id="IPR032466">
    <property type="entry name" value="Metal_Hydrolase"/>
</dbReference>
<feature type="binding site" evidence="8">
    <location>
        <position position="323"/>
    </location>
    <ligand>
        <name>N-formimidoyl-L-glutamate</name>
        <dbReference type="ChEBI" id="CHEBI:58928"/>
    </ligand>
</feature>
<keyword evidence="3 8" id="KW-0479">Metal-binding</keyword>
<dbReference type="InterPro" id="IPR011059">
    <property type="entry name" value="Metal-dep_hydrolase_composite"/>
</dbReference>
<evidence type="ECO:0000256" key="5">
    <source>
        <dbReference type="ARBA" id="ARBA00022808"/>
    </source>
</evidence>
<evidence type="ECO:0000313" key="11">
    <source>
        <dbReference type="EMBL" id="HIX46487.1"/>
    </source>
</evidence>
<evidence type="ECO:0000256" key="6">
    <source>
        <dbReference type="ARBA" id="ARBA00022833"/>
    </source>
</evidence>
<feature type="binding site" evidence="8">
    <location>
        <position position="79"/>
    </location>
    <ligand>
        <name>Fe(3+)</name>
        <dbReference type="ChEBI" id="CHEBI:29034"/>
    </ligand>
</feature>
<comment type="subcellular location">
    <subcellularLocation>
        <location evidence="8">Cytoplasm</location>
    </subcellularLocation>
</comment>
<feature type="binding site" evidence="8">
    <location>
        <position position="324"/>
    </location>
    <ligand>
        <name>4-imidazolone-5-propanoate</name>
        <dbReference type="ChEBI" id="CHEBI:77893"/>
    </ligand>
</feature>
<dbReference type="Gene3D" id="3.20.20.140">
    <property type="entry name" value="Metal-dependent hydrolases"/>
    <property type="match status" value="1"/>
</dbReference>
<evidence type="ECO:0000256" key="7">
    <source>
        <dbReference type="ARBA" id="ARBA00023004"/>
    </source>
</evidence>
<dbReference type="GO" id="GO:0005506">
    <property type="term" value="F:iron ion binding"/>
    <property type="evidence" value="ECO:0007669"/>
    <property type="project" value="UniProtKB-UniRule"/>
</dbReference>
<dbReference type="SUPFAM" id="SSF51338">
    <property type="entry name" value="Composite domain of metallo-dependent hydrolases"/>
    <property type="match status" value="1"/>
</dbReference>
<feature type="binding site" evidence="8">
    <location>
        <position position="77"/>
    </location>
    <ligand>
        <name>Zn(2+)</name>
        <dbReference type="ChEBI" id="CHEBI:29105"/>
    </ligand>
</feature>
<feature type="domain" description="Aminodeoxyfutalosine deaminase/Imidazolonepropionase-like composite" evidence="10">
    <location>
        <begin position="34"/>
        <end position="58"/>
    </location>
</feature>
<feature type="binding site" evidence="8">
    <location>
        <position position="319"/>
    </location>
    <ligand>
        <name>Fe(3+)</name>
        <dbReference type="ChEBI" id="CHEBI:29034"/>
    </ligand>
</feature>
<feature type="binding site" evidence="8">
    <location>
        <position position="248"/>
    </location>
    <ligand>
        <name>4-imidazolone-5-propanoate</name>
        <dbReference type="ChEBI" id="CHEBI:77893"/>
    </ligand>
</feature>
<comment type="catalytic activity">
    <reaction evidence="8">
        <text>4-imidazolone-5-propanoate + H2O = N-formimidoyl-L-glutamate</text>
        <dbReference type="Rhea" id="RHEA:23660"/>
        <dbReference type="ChEBI" id="CHEBI:15377"/>
        <dbReference type="ChEBI" id="CHEBI:58928"/>
        <dbReference type="ChEBI" id="CHEBI:77893"/>
        <dbReference type="EC" id="3.5.2.7"/>
    </reaction>
</comment>
<comment type="caution">
    <text evidence="11">The sequence shown here is derived from an EMBL/GenBank/DDBJ whole genome shotgun (WGS) entry which is preliminary data.</text>
</comment>
<feature type="binding site" evidence="8">
    <location>
        <position position="149"/>
    </location>
    <ligand>
        <name>4-imidazolone-5-propanoate</name>
        <dbReference type="ChEBI" id="CHEBI:77893"/>
    </ligand>
</feature>
<feature type="binding site" evidence="8">
    <location>
        <position position="245"/>
    </location>
    <ligand>
        <name>Zn(2+)</name>
        <dbReference type="ChEBI" id="CHEBI:29105"/>
    </ligand>
</feature>
<organism evidence="11 12">
    <name type="scientific">Candidatus Borkfalkia faecigallinarum</name>
    <dbReference type="NCBI Taxonomy" id="2838509"/>
    <lineage>
        <taxon>Bacteria</taxon>
        <taxon>Bacillati</taxon>
        <taxon>Bacillota</taxon>
        <taxon>Clostridia</taxon>
        <taxon>Christensenellales</taxon>
        <taxon>Christensenellaceae</taxon>
        <taxon>Candidatus Borkfalkia</taxon>
    </lineage>
</organism>
<dbReference type="Pfam" id="PF07969">
    <property type="entry name" value="Amidohydro_3"/>
    <property type="match status" value="1"/>
</dbReference>
<reference evidence="11" key="2">
    <citation type="submission" date="2021-04" db="EMBL/GenBank/DDBJ databases">
        <authorList>
            <person name="Gilroy R."/>
        </authorList>
    </citation>
    <scope>NUCLEOTIDE SEQUENCE</scope>
    <source>
        <strain evidence="11">26628</strain>
    </source>
</reference>
<feature type="binding site" evidence="8">
    <location>
        <position position="319"/>
    </location>
    <ligand>
        <name>Zn(2+)</name>
        <dbReference type="ChEBI" id="CHEBI:29105"/>
    </ligand>
</feature>
<dbReference type="InterPro" id="IPR013108">
    <property type="entry name" value="Amidohydro_3"/>
</dbReference>
<dbReference type="InterPro" id="IPR005920">
    <property type="entry name" value="HutI"/>
</dbReference>
<dbReference type="NCBIfam" id="TIGR01224">
    <property type="entry name" value="hutI"/>
    <property type="match status" value="1"/>
</dbReference>
<proteinExistence type="inferred from homology"/>
<evidence type="ECO:0000256" key="1">
    <source>
        <dbReference type="ARBA" id="ARBA00012864"/>
    </source>
</evidence>
<sequence>MKRFLVRSISELVTCAGGKKRGRAMGDAGVIPDGAFVVDGGIVRAVGTRRELEAKYPGLPALDCGGCLVTPGYVDSHTHLVFGGERSSEFVRRLRGEPYMAIMAAGGGIAATVAATRAATEQELAEAALPHLRRMLAMGVTTCEVKSGYGLDTETELRQLRAVARLNGMQPVELIPTFLGAHAVPAGEDADRYIDYCIAESLPAAAESGLAAFADIFCEKGVFSLAQSERYLRRAAELGFRLKVHADEMSPLGGAGLAVRMGAVSADHLLQVKEEEVAALAASETVAAVLPLTAFCLAERYAPARRLIDAGAALAVGSDFNPGSCCTCEIPLSIALCCIHMHMSIEETLTALTVNGAAACGCEDRVGSIEAGKQADFLVYSCPRKEFLPYRTGANLVRSVYKKGELVYG</sequence>
<dbReference type="GO" id="GO:0005737">
    <property type="term" value="C:cytoplasm"/>
    <property type="evidence" value="ECO:0007669"/>
    <property type="project" value="UniProtKB-SubCell"/>
</dbReference>
<keyword evidence="7 8" id="KW-0408">Iron</keyword>
<reference evidence="11" key="1">
    <citation type="journal article" date="2021" name="PeerJ">
        <title>Extensive microbial diversity within the chicken gut microbiome revealed by metagenomics and culture.</title>
        <authorList>
            <person name="Gilroy R."/>
            <person name="Ravi A."/>
            <person name="Getino M."/>
            <person name="Pursley I."/>
            <person name="Horton D.L."/>
            <person name="Alikhan N.F."/>
            <person name="Baker D."/>
            <person name="Gharbi K."/>
            <person name="Hall N."/>
            <person name="Watson M."/>
            <person name="Adriaenssens E.M."/>
            <person name="Foster-Nyarko E."/>
            <person name="Jarju S."/>
            <person name="Secka A."/>
            <person name="Antonio M."/>
            <person name="Oren A."/>
            <person name="Chaudhuri R.R."/>
            <person name="La Ragione R."/>
            <person name="Hildebrand F."/>
            <person name="Pallen M.J."/>
        </authorList>
    </citation>
    <scope>NUCLEOTIDE SEQUENCE</scope>
    <source>
        <strain evidence="11">26628</strain>
    </source>
</reference>
<dbReference type="CDD" id="cd01296">
    <property type="entry name" value="Imidazolone-5PH"/>
    <property type="match status" value="1"/>
</dbReference>
<feature type="binding site" evidence="8">
    <location>
        <position position="321"/>
    </location>
    <ligand>
        <name>N-formimidoyl-L-glutamate</name>
        <dbReference type="ChEBI" id="CHEBI:58928"/>
    </ligand>
</feature>
<keyword evidence="4 8" id="KW-0378">Hydrolase</keyword>
<dbReference type="GO" id="GO:0008270">
    <property type="term" value="F:zinc ion binding"/>
    <property type="evidence" value="ECO:0007669"/>
    <property type="project" value="UniProtKB-UniRule"/>
</dbReference>
<keyword evidence="6 8" id="KW-0862">Zinc</keyword>
<feature type="domain" description="Amidohydrolase 3" evidence="9">
    <location>
        <begin position="111"/>
        <end position="408"/>
    </location>
</feature>
<evidence type="ECO:0000313" key="12">
    <source>
        <dbReference type="Proteomes" id="UP000824249"/>
    </source>
</evidence>
<feature type="binding site" evidence="8">
    <location>
        <position position="149"/>
    </location>
    <ligand>
        <name>N-formimidoyl-L-glutamate</name>
        <dbReference type="ChEBI" id="CHEBI:58928"/>
    </ligand>
</feature>
<dbReference type="PANTHER" id="PTHR42752">
    <property type="entry name" value="IMIDAZOLONEPROPIONASE"/>
    <property type="match status" value="1"/>
</dbReference>
<evidence type="ECO:0000259" key="9">
    <source>
        <dbReference type="Pfam" id="PF07969"/>
    </source>
</evidence>
<dbReference type="SUPFAM" id="SSF51556">
    <property type="entry name" value="Metallo-dependent hydrolases"/>
    <property type="match status" value="1"/>
</dbReference>
<comment type="pathway">
    <text evidence="8">Amino-acid degradation; L-histidine degradation into L-glutamate; N-formimidoyl-L-glutamate from L-histidine: step 3/3.</text>
</comment>
<feature type="binding site" evidence="8">
    <location>
        <position position="182"/>
    </location>
    <ligand>
        <name>4-imidazolone-5-propanoate</name>
        <dbReference type="ChEBI" id="CHEBI:77893"/>
    </ligand>
</feature>
<evidence type="ECO:0000256" key="2">
    <source>
        <dbReference type="ARBA" id="ARBA00022490"/>
    </source>
</evidence>
<feature type="binding site" evidence="8">
    <location>
        <position position="79"/>
    </location>
    <ligand>
        <name>Zn(2+)</name>
        <dbReference type="ChEBI" id="CHEBI:29105"/>
    </ligand>
</feature>
<protein>
    <recommendedName>
        <fullName evidence="1 8">Imidazolonepropionase</fullName>
        <ecNumber evidence="1 8">3.5.2.7</ecNumber>
    </recommendedName>
    <alternativeName>
        <fullName evidence="8">Imidazolone-5-propionate hydrolase</fullName>
    </alternativeName>
</protein>
<gene>
    <name evidence="8 11" type="primary">hutI</name>
    <name evidence="11" type="ORF">H9737_02210</name>
</gene>